<accession>A0A2X0VFL1</accession>
<name>A0A2X0VFL1_9GAMM</name>
<dbReference type="OrthoDB" id="7054514at2"/>
<dbReference type="AlphaFoldDB" id="A0A2X0VFL1"/>
<gene>
    <name evidence="1" type="ORF">NCTC13093_01042</name>
</gene>
<evidence type="ECO:0000313" key="2">
    <source>
        <dbReference type="Proteomes" id="UP000250086"/>
    </source>
</evidence>
<dbReference type="RefSeq" id="WP_113743818.1">
    <property type="nucleotide sequence ID" value="NZ_UAPU01000007.1"/>
</dbReference>
<proteinExistence type="predicted"/>
<dbReference type="PANTHER" id="PTHR41283">
    <property type="entry name" value="AMINOGLYCOSIDE PHOSPHOTRANSFERASE"/>
    <property type="match status" value="1"/>
</dbReference>
<reference evidence="1 2" key="1">
    <citation type="submission" date="2018-06" db="EMBL/GenBank/DDBJ databases">
        <authorList>
            <consortium name="Pathogen Informatics"/>
            <person name="Doyle S."/>
        </authorList>
    </citation>
    <scope>NUCLEOTIDE SEQUENCE [LARGE SCALE GENOMIC DNA]</scope>
    <source>
        <strain evidence="1 2">NCTC13093</strain>
    </source>
</reference>
<sequence>MQISYKSLSSDSFNIEFKLVKSDQSNFVAQQGDVKYKSRIKKAFIFAQRTYPTLQEHMLEPISINQTDDAGIVTALYRNMDIARAEDFLKNSNSLWQYVIGKRMGRVLNLLHSCELTQKDELRARHHHDRMVKNFHAYLNDRRMRFLNDGELIEAIEPRLDNFTSKKNVLLMGVAGLQNIFLTHDATVVIKPTYNFAIGDYAEDLASITNECAQSYPLFVGGVLDGYFGAKIPSQFYVNYALFTAMNVINRGYAQISRSIKLNDGSSFEIFRAYISKIDFLKEQFSGYKKPIPQFLMTEQLQQVRQKALSRAL</sequence>
<organism evidence="1 2">
    <name type="scientific">Anaerobiospirillum thomasii</name>
    <dbReference type="NCBI Taxonomy" id="179995"/>
    <lineage>
        <taxon>Bacteria</taxon>
        <taxon>Pseudomonadati</taxon>
        <taxon>Pseudomonadota</taxon>
        <taxon>Gammaproteobacteria</taxon>
        <taxon>Aeromonadales</taxon>
        <taxon>Succinivibrionaceae</taxon>
        <taxon>Anaerobiospirillum</taxon>
    </lineage>
</organism>
<keyword evidence="2" id="KW-1185">Reference proteome</keyword>
<dbReference type="Proteomes" id="UP000250086">
    <property type="component" value="Unassembled WGS sequence"/>
</dbReference>
<dbReference type="EMBL" id="UAPV01000001">
    <property type="protein sequence ID" value="SPT69663.1"/>
    <property type="molecule type" value="Genomic_DNA"/>
</dbReference>
<dbReference type="PANTHER" id="PTHR41283:SF1">
    <property type="entry name" value="AMINOGLYCOSIDE PHOSPHOTRANSFERASE DOMAIN-CONTAINING PROTEIN"/>
    <property type="match status" value="1"/>
</dbReference>
<evidence type="ECO:0000313" key="1">
    <source>
        <dbReference type="EMBL" id="SPT69663.1"/>
    </source>
</evidence>
<protein>
    <submittedName>
        <fullName evidence="1">Uncharacterized protein</fullName>
    </submittedName>
</protein>